<keyword evidence="4" id="KW-1185">Reference proteome</keyword>
<comment type="caution">
    <text evidence="3">The sequence shown here is derived from an EMBL/GenBank/DDBJ whole genome shotgun (WGS) entry which is preliminary data.</text>
</comment>
<dbReference type="PANTHER" id="PTHR37610">
    <property type="entry name" value="CCHC-TYPE DOMAIN-CONTAINING PROTEIN"/>
    <property type="match status" value="1"/>
</dbReference>
<feature type="domain" description="Retrotransposon Copia-like N-terminal" evidence="1">
    <location>
        <begin position="34"/>
        <end position="80"/>
    </location>
</feature>
<protein>
    <recommendedName>
        <fullName evidence="5">Retrotransposon Copia-like N-terminal domain-containing protein</fullName>
    </recommendedName>
</protein>
<organism evidence="3 4">
    <name type="scientific">Escallonia herrerae</name>
    <dbReference type="NCBI Taxonomy" id="1293975"/>
    <lineage>
        <taxon>Eukaryota</taxon>
        <taxon>Viridiplantae</taxon>
        <taxon>Streptophyta</taxon>
        <taxon>Embryophyta</taxon>
        <taxon>Tracheophyta</taxon>
        <taxon>Spermatophyta</taxon>
        <taxon>Magnoliopsida</taxon>
        <taxon>eudicotyledons</taxon>
        <taxon>Gunneridae</taxon>
        <taxon>Pentapetalae</taxon>
        <taxon>asterids</taxon>
        <taxon>campanulids</taxon>
        <taxon>Escalloniales</taxon>
        <taxon>Escalloniaceae</taxon>
        <taxon>Escallonia</taxon>
    </lineage>
</organism>
<evidence type="ECO:0000259" key="2">
    <source>
        <dbReference type="Pfam" id="PF22936"/>
    </source>
</evidence>
<dbReference type="EMBL" id="JAVXUP010000193">
    <property type="protein sequence ID" value="KAK3034764.1"/>
    <property type="molecule type" value="Genomic_DNA"/>
</dbReference>
<dbReference type="Pfam" id="PF14244">
    <property type="entry name" value="Retrotran_gag_3"/>
    <property type="match status" value="1"/>
</dbReference>
<dbReference type="InterPro" id="IPR054722">
    <property type="entry name" value="PolX-like_BBD"/>
</dbReference>
<proteinExistence type="predicted"/>
<name>A0AA88WWR4_9ASTE</name>
<reference evidence="3" key="1">
    <citation type="submission" date="2022-12" db="EMBL/GenBank/DDBJ databases">
        <title>Draft genome assemblies for two species of Escallonia (Escalloniales).</title>
        <authorList>
            <person name="Chanderbali A."/>
            <person name="Dervinis C."/>
            <person name="Anghel I."/>
            <person name="Soltis D."/>
            <person name="Soltis P."/>
            <person name="Zapata F."/>
        </authorList>
    </citation>
    <scope>NUCLEOTIDE SEQUENCE</scope>
    <source>
        <strain evidence="3">UCBG64.0493</strain>
        <tissue evidence="3">Leaf</tissue>
    </source>
</reference>
<evidence type="ECO:0000313" key="3">
    <source>
        <dbReference type="EMBL" id="KAK3034764.1"/>
    </source>
</evidence>
<evidence type="ECO:0008006" key="5">
    <source>
        <dbReference type="Google" id="ProtNLM"/>
    </source>
</evidence>
<dbReference type="InterPro" id="IPR029472">
    <property type="entry name" value="Copia-like_N"/>
</dbReference>
<feature type="domain" description="Retrovirus-related Pol polyprotein from transposon TNT 1-94-like beta-barrel" evidence="2">
    <location>
        <begin position="180"/>
        <end position="253"/>
    </location>
</feature>
<dbReference type="Pfam" id="PF22936">
    <property type="entry name" value="Pol_BBD"/>
    <property type="match status" value="1"/>
</dbReference>
<accession>A0AA88WWR4</accession>
<sequence>MAGNDNGNIIGDLIESANANQSKVVDTTSPYYLHPSDHPSLIFVTQPLSESGDNYFTWRRSFMNALHSKNKASFVDGTIGKSEIDSLNLQSWIPCNAVVLSWVTDALAKELQGSTAHVETAREIWTDLEDRFTQGITPRVYDLKRAIAPARKSSISSYYGNPSGNMASSNFSSKAADQCVIDTGATNHITHNIESLSNMASGLNISPIQIPNGDTVAVHALGWVALGKRLTLEQVLGVPEFHFNLLSVSKLTRDLNYALTFLSGFCVIQDLPSRMLIGVGKEWNGLYYLEPMKGEKALTSSNLVDANLWHRRLGHYQ</sequence>
<dbReference type="AlphaFoldDB" id="A0AA88WWR4"/>
<evidence type="ECO:0000313" key="4">
    <source>
        <dbReference type="Proteomes" id="UP001188597"/>
    </source>
</evidence>
<dbReference type="Proteomes" id="UP001188597">
    <property type="component" value="Unassembled WGS sequence"/>
</dbReference>
<evidence type="ECO:0000259" key="1">
    <source>
        <dbReference type="Pfam" id="PF14244"/>
    </source>
</evidence>
<gene>
    <name evidence="3" type="ORF">RJ639_032277</name>
</gene>
<dbReference type="PANTHER" id="PTHR37610:SF97">
    <property type="entry name" value="RETROTRANSPOSON GAG DOMAIN-CONTAINING PROTEIN"/>
    <property type="match status" value="1"/>
</dbReference>